<proteinExistence type="predicted"/>
<dbReference type="GO" id="GO:0030677">
    <property type="term" value="C:ribonuclease P complex"/>
    <property type="evidence" value="ECO:0007669"/>
    <property type="project" value="InterPro"/>
</dbReference>
<dbReference type="EMBL" id="CCYD01002371">
    <property type="protein sequence ID" value="CEG47043.1"/>
    <property type="molecule type" value="Genomic_DNA"/>
</dbReference>
<evidence type="ECO:0000313" key="2">
    <source>
        <dbReference type="EMBL" id="CEG47043.1"/>
    </source>
</evidence>
<dbReference type="Proteomes" id="UP000054928">
    <property type="component" value="Unassembled WGS sequence"/>
</dbReference>
<evidence type="ECO:0000256" key="1">
    <source>
        <dbReference type="SAM" id="MobiDB-lite"/>
    </source>
</evidence>
<evidence type="ECO:0000313" key="3">
    <source>
        <dbReference type="Proteomes" id="UP000054928"/>
    </source>
</evidence>
<dbReference type="OrthoDB" id="124041at2759"/>
<keyword evidence="3" id="KW-1185">Reference proteome</keyword>
<dbReference type="Gene3D" id="2.30.30.210">
    <property type="entry name" value="Ribonuclease P/MRP, subunit p29"/>
    <property type="match status" value="1"/>
</dbReference>
<dbReference type="InterPro" id="IPR036980">
    <property type="entry name" value="RNase_P/MRP_Rpp29_sf"/>
</dbReference>
<accession>A0A0N7L7G9</accession>
<dbReference type="SUPFAM" id="SSF101744">
    <property type="entry name" value="Rof/RNase P subunit-like"/>
    <property type="match status" value="1"/>
</dbReference>
<dbReference type="GO" id="GO:0001682">
    <property type="term" value="P:tRNA 5'-leader removal"/>
    <property type="evidence" value="ECO:0007669"/>
    <property type="project" value="InterPro"/>
</dbReference>
<dbReference type="GeneID" id="36398761"/>
<dbReference type="Pfam" id="PF01868">
    <property type="entry name" value="RNase_P-MRP_p29"/>
    <property type="match status" value="1"/>
</dbReference>
<dbReference type="RefSeq" id="XP_024583412.1">
    <property type="nucleotide sequence ID" value="XM_024717966.1"/>
</dbReference>
<sequence>MPLAENKKRPRADLLSSLDAVFSASAHSEASKYTALAAVQTTLNENDLQAYQHIKRKRKGKKREKGSTGCEGAKAMNNHAESEKDKSNKVIADPLYETIDVGLLAVGLKNCSLRPQVKTLTNSRVSHETLKRYLESVTVGTKAGSDAINNLKNKVLSLDNPFKTTTAETKEKALVVASKKQTAKLLSARRRRMLNLHMLGRKMKYSHAEQLNLIWTRYVSQVIACNLDQVEQISEEAQRIRNAKLQTKLKYMDLSGCRIEGECSTLCEVPRFDFSSLCDVVIQSCNPCNIGLSGIVVAETMETVQICRPVSPSSNNNDGYICTLVKFQSRFRVIISQARSLHLDGAWFAERRHCI</sequence>
<dbReference type="InterPro" id="IPR002730">
    <property type="entry name" value="Rpp29/RNP1"/>
</dbReference>
<name>A0A0N7L7G9_PLAHL</name>
<protein>
    <submittedName>
        <fullName evidence="2">Rof/RNase P-like</fullName>
    </submittedName>
</protein>
<dbReference type="AlphaFoldDB" id="A0A0N7L7G9"/>
<dbReference type="STRING" id="4781.A0A0N7L7G9"/>
<dbReference type="GO" id="GO:0003723">
    <property type="term" value="F:RNA binding"/>
    <property type="evidence" value="ECO:0007669"/>
    <property type="project" value="InterPro"/>
</dbReference>
<dbReference type="InterPro" id="IPR023534">
    <property type="entry name" value="Rof/RNase_P-like"/>
</dbReference>
<reference evidence="3" key="1">
    <citation type="submission" date="2014-09" db="EMBL/GenBank/DDBJ databases">
        <authorList>
            <person name="Sharma Rahul"/>
            <person name="Thines Marco"/>
        </authorList>
    </citation>
    <scope>NUCLEOTIDE SEQUENCE [LARGE SCALE GENOMIC DNA]</scope>
</reference>
<organism evidence="2 3">
    <name type="scientific">Plasmopara halstedii</name>
    <name type="common">Downy mildew of sunflower</name>
    <dbReference type="NCBI Taxonomy" id="4781"/>
    <lineage>
        <taxon>Eukaryota</taxon>
        <taxon>Sar</taxon>
        <taxon>Stramenopiles</taxon>
        <taxon>Oomycota</taxon>
        <taxon>Peronosporomycetes</taxon>
        <taxon>Peronosporales</taxon>
        <taxon>Peronosporaceae</taxon>
        <taxon>Plasmopara</taxon>
    </lineage>
</organism>
<feature type="region of interest" description="Disordered" evidence="1">
    <location>
        <begin position="56"/>
        <end position="86"/>
    </location>
</feature>